<reference evidence="3" key="1">
    <citation type="journal article" date="2020" name="Stud. Mycol.">
        <title>101 Dothideomycetes genomes: a test case for predicting lifestyles and emergence of pathogens.</title>
        <authorList>
            <person name="Haridas S."/>
            <person name="Albert R."/>
            <person name="Binder M."/>
            <person name="Bloem J."/>
            <person name="Labutti K."/>
            <person name="Salamov A."/>
            <person name="Andreopoulos B."/>
            <person name="Baker S."/>
            <person name="Barry K."/>
            <person name="Bills G."/>
            <person name="Bluhm B."/>
            <person name="Cannon C."/>
            <person name="Castanera R."/>
            <person name="Culley D."/>
            <person name="Daum C."/>
            <person name="Ezra D."/>
            <person name="Gonzalez J."/>
            <person name="Henrissat B."/>
            <person name="Kuo A."/>
            <person name="Liang C."/>
            <person name="Lipzen A."/>
            <person name="Lutzoni F."/>
            <person name="Magnuson J."/>
            <person name="Mondo S."/>
            <person name="Nolan M."/>
            <person name="Ohm R."/>
            <person name="Pangilinan J."/>
            <person name="Park H.-J."/>
            <person name="Ramirez L."/>
            <person name="Alfaro M."/>
            <person name="Sun H."/>
            <person name="Tritt A."/>
            <person name="Yoshinaga Y."/>
            <person name="Zwiers L.-H."/>
            <person name="Turgeon B."/>
            <person name="Goodwin S."/>
            <person name="Spatafora J."/>
            <person name="Crous P."/>
            <person name="Grigoriev I."/>
        </authorList>
    </citation>
    <scope>NUCLEOTIDE SEQUENCE</scope>
    <source>
        <strain evidence="3">Tuck. ex Michener</strain>
    </source>
</reference>
<gene>
    <name evidence="3" type="ORF">EV356DRAFT_497252</name>
</gene>
<keyword evidence="4" id="KW-1185">Reference proteome</keyword>
<evidence type="ECO:0000313" key="3">
    <source>
        <dbReference type="EMBL" id="KAF2236979.1"/>
    </source>
</evidence>
<feature type="transmembrane region" description="Helical" evidence="1">
    <location>
        <begin position="142"/>
        <end position="160"/>
    </location>
</feature>
<dbReference type="AlphaFoldDB" id="A0A6A6HGP4"/>
<evidence type="ECO:0000256" key="1">
    <source>
        <dbReference type="SAM" id="Phobius"/>
    </source>
</evidence>
<keyword evidence="1" id="KW-0472">Membrane</keyword>
<keyword evidence="2" id="KW-0732">Signal</keyword>
<proteinExistence type="predicted"/>
<dbReference type="OrthoDB" id="10613792at2759"/>
<feature type="signal peptide" evidence="2">
    <location>
        <begin position="1"/>
        <end position="18"/>
    </location>
</feature>
<evidence type="ECO:0000313" key="4">
    <source>
        <dbReference type="Proteomes" id="UP000800092"/>
    </source>
</evidence>
<feature type="chain" id="PRO_5025377420" evidence="2">
    <location>
        <begin position="19"/>
        <end position="161"/>
    </location>
</feature>
<dbReference type="EMBL" id="ML991782">
    <property type="protein sequence ID" value="KAF2236979.1"/>
    <property type="molecule type" value="Genomic_DNA"/>
</dbReference>
<dbReference type="Proteomes" id="UP000800092">
    <property type="component" value="Unassembled WGS sequence"/>
</dbReference>
<accession>A0A6A6HGP4</accession>
<keyword evidence="1" id="KW-1133">Transmembrane helix</keyword>
<organism evidence="3 4">
    <name type="scientific">Viridothelium virens</name>
    <name type="common">Speckled blister lichen</name>
    <name type="synonym">Trypethelium virens</name>
    <dbReference type="NCBI Taxonomy" id="1048519"/>
    <lineage>
        <taxon>Eukaryota</taxon>
        <taxon>Fungi</taxon>
        <taxon>Dikarya</taxon>
        <taxon>Ascomycota</taxon>
        <taxon>Pezizomycotina</taxon>
        <taxon>Dothideomycetes</taxon>
        <taxon>Dothideomycetes incertae sedis</taxon>
        <taxon>Trypetheliales</taxon>
        <taxon>Trypetheliaceae</taxon>
        <taxon>Viridothelium</taxon>
    </lineage>
</organism>
<protein>
    <submittedName>
        <fullName evidence="3">Uncharacterized protein</fullName>
    </submittedName>
</protein>
<evidence type="ECO:0000256" key="2">
    <source>
        <dbReference type="SAM" id="SignalP"/>
    </source>
</evidence>
<name>A0A6A6HGP4_VIRVR</name>
<keyword evidence="1" id="KW-0812">Transmembrane</keyword>
<sequence length="161" mass="16551">MKFLNAAATLGFVAGVVAQSQSTITSISDAQATKLVSDLASYQLSVFGNPSVNSLWSVVSSQVPESALESFDPDAAVSSVYGTASVISLGVTPTITPQPWETYLKPSVQTQVDKFFTSVLVAQQSIVNKDLPGSSSTILPNGLGWVLGAIAGGVGVVAVML</sequence>